<name>A0ACC0MAP5_RHOML</name>
<evidence type="ECO:0000313" key="1">
    <source>
        <dbReference type="EMBL" id="KAI8537959.1"/>
    </source>
</evidence>
<evidence type="ECO:0000313" key="2">
    <source>
        <dbReference type="Proteomes" id="UP001062846"/>
    </source>
</evidence>
<proteinExistence type="predicted"/>
<reference evidence="1" key="1">
    <citation type="submission" date="2022-02" db="EMBL/GenBank/DDBJ databases">
        <title>Plant Genome Project.</title>
        <authorList>
            <person name="Zhang R.-G."/>
        </authorList>
    </citation>
    <scope>NUCLEOTIDE SEQUENCE</scope>
    <source>
        <strain evidence="1">AT1</strain>
    </source>
</reference>
<sequence>MQTLMIKSSTPASTNSVNIIDLPTSVKKVQLINIKGIAKVTNFNQHFHYLACSVCNRASNAYENEEMWSNYCAKRVPALAKIKFYIEITDPTATIEAIVFPEVAEQVYGIIGANITIGAANEPLAHELLEKLAQPKKYAITLKAYMYNYAGISQCKFNVHAISDEPTPEDNRNQQQSLVLPPPTLNKQDKPNTPSSSEQPKEPNPTKKPRLN</sequence>
<dbReference type="EMBL" id="CM046396">
    <property type="protein sequence ID" value="KAI8537959.1"/>
    <property type="molecule type" value="Genomic_DNA"/>
</dbReference>
<gene>
    <name evidence="1" type="ORF">RHMOL_Rhmol09G0063900</name>
</gene>
<organism evidence="1 2">
    <name type="scientific">Rhododendron molle</name>
    <name type="common">Chinese azalea</name>
    <name type="synonym">Azalea mollis</name>
    <dbReference type="NCBI Taxonomy" id="49168"/>
    <lineage>
        <taxon>Eukaryota</taxon>
        <taxon>Viridiplantae</taxon>
        <taxon>Streptophyta</taxon>
        <taxon>Embryophyta</taxon>
        <taxon>Tracheophyta</taxon>
        <taxon>Spermatophyta</taxon>
        <taxon>Magnoliopsida</taxon>
        <taxon>eudicotyledons</taxon>
        <taxon>Gunneridae</taxon>
        <taxon>Pentapetalae</taxon>
        <taxon>asterids</taxon>
        <taxon>Ericales</taxon>
        <taxon>Ericaceae</taxon>
        <taxon>Ericoideae</taxon>
        <taxon>Rhodoreae</taxon>
        <taxon>Rhododendron</taxon>
    </lineage>
</organism>
<comment type="caution">
    <text evidence="1">The sequence shown here is derived from an EMBL/GenBank/DDBJ whole genome shotgun (WGS) entry which is preliminary data.</text>
</comment>
<protein>
    <submittedName>
        <fullName evidence="1">Uncharacterized protein</fullName>
    </submittedName>
</protein>
<accession>A0ACC0MAP5</accession>
<keyword evidence="2" id="KW-1185">Reference proteome</keyword>
<dbReference type="Proteomes" id="UP001062846">
    <property type="component" value="Chromosome 9"/>
</dbReference>